<dbReference type="GO" id="GO:0005886">
    <property type="term" value="C:plasma membrane"/>
    <property type="evidence" value="ECO:0007669"/>
    <property type="project" value="UniProtKB-SubCell"/>
</dbReference>
<dbReference type="InterPro" id="IPR018247">
    <property type="entry name" value="EF_Hand_1_Ca_BS"/>
</dbReference>
<reference evidence="14 15" key="1">
    <citation type="submission" date="2020-08" db="EMBL/GenBank/DDBJ databases">
        <title>Bridging the membrane lipid divide: bacteria of the FCB group superphylum have the potential to synthesize archaeal ether lipids.</title>
        <authorList>
            <person name="Villanueva L."/>
            <person name="Von Meijenfeldt F.A.B."/>
            <person name="Westbye A.B."/>
            <person name="Yadav S."/>
            <person name="Hopmans E.C."/>
            <person name="Dutilh B.E."/>
            <person name="Sinninghe Damste J.S."/>
        </authorList>
    </citation>
    <scope>NUCLEOTIDE SEQUENCE [LARGE SCALE GENOMIC DNA]</scope>
    <source>
        <strain evidence="14">NIOZ-UU36</strain>
    </source>
</reference>
<dbReference type="GO" id="GO:0005506">
    <property type="term" value="F:iron ion binding"/>
    <property type="evidence" value="ECO:0007669"/>
    <property type="project" value="InterPro"/>
</dbReference>
<dbReference type="PROSITE" id="PS00018">
    <property type="entry name" value="EF_HAND_1"/>
    <property type="match status" value="1"/>
</dbReference>
<feature type="transmembrane region" description="Helical" evidence="12">
    <location>
        <begin position="672"/>
        <end position="696"/>
    </location>
</feature>
<dbReference type="InterPro" id="IPR036280">
    <property type="entry name" value="Multihaem_cyt_sf"/>
</dbReference>
<name>A0A8J6NFS3_9CHLR</name>
<keyword evidence="8" id="KW-0249">Electron transport</keyword>
<dbReference type="AlphaFoldDB" id="A0A8J6NFS3"/>
<comment type="subcellular location">
    <subcellularLocation>
        <location evidence="1">Cell membrane</location>
        <topology evidence="1">Multi-pass membrane protein</topology>
    </subcellularLocation>
</comment>
<dbReference type="PRINTS" id="PR00161">
    <property type="entry name" value="NIHGNASECYTB"/>
</dbReference>
<evidence type="ECO:0000313" key="14">
    <source>
        <dbReference type="EMBL" id="MBC8333831.1"/>
    </source>
</evidence>
<gene>
    <name evidence="14" type="ORF">H8E29_01060</name>
</gene>
<evidence type="ECO:0000256" key="7">
    <source>
        <dbReference type="ARBA" id="ARBA00022723"/>
    </source>
</evidence>
<evidence type="ECO:0000256" key="11">
    <source>
        <dbReference type="ARBA" id="ARBA00023136"/>
    </source>
</evidence>
<dbReference type="PANTHER" id="PTHR30485">
    <property type="entry name" value="NI/FE-HYDROGENASE 1 B-TYPE CYTOCHROME SUBUNIT"/>
    <property type="match status" value="1"/>
</dbReference>
<dbReference type="Gene3D" id="1.20.950.20">
    <property type="entry name" value="Transmembrane di-heme cytochromes, Chain C"/>
    <property type="match status" value="1"/>
</dbReference>
<evidence type="ECO:0000259" key="13">
    <source>
        <dbReference type="Pfam" id="PF01292"/>
    </source>
</evidence>
<evidence type="ECO:0000256" key="4">
    <source>
        <dbReference type="ARBA" id="ARBA00022475"/>
    </source>
</evidence>
<dbReference type="InterPro" id="IPR011577">
    <property type="entry name" value="Cyt_b561_bac/Ni-Hgenase"/>
</dbReference>
<evidence type="ECO:0000256" key="5">
    <source>
        <dbReference type="ARBA" id="ARBA00022617"/>
    </source>
</evidence>
<sequence length="916" mass="102480">MPSKYLLTYRKIPGFLALTFVILGISWTSQNALAKKEETPTLQSSSLHPAIILLDENRENVIETGLPVSTMNTCGACHDAEFIESHSYHANLGLNEITSPGSTPSQRDWDITPGFFGKWNSLTYRYLSPNGDELVDLSTPAWIQFYGARHIGGGPAVYARDGETLLTNLPIRRGDPETHIVDPNTGKLVTWDWEASGVVEMNCFLCHIPDPDNDSRIKALEDGEFGWANTAVLFETGIVESISGNYVWNKEAFTENGEVKFDLLNIQGPVNDNCGLCHGLVHDDIEEPLVLSGCAPDRWSTITTGQIISSQRLSESGMNLANKEELTRPWDVHAERLLSCTDCHYSVNNPLYYEEANALKPDHLIFDPRRIEIGEYLVRPLHQFARGDSAQGTIAPNLENTMRRCDSCHDTTQTHDWLPYQDRHMSALSCESCHIPQLYSSANEMHDWTVINLDGSASTECRGMEGGDVSEIGTLVTGYAPVLLPRDNADGTTSLSPHNLITTWFWVYGNPERPVRLIDLEAAYLEGDQYHPGVMLRFDENTDGVVSKDELRIDTPEKEEFITTRLTLLGLDNPRIVGEVQPYTISHDVAGDEWATKDCATCHAEESRITDAIQISTYLPGGKLPEFVKDSNITFNGEMNMGEDGTLSYKPSSVEQDFYILGHDSVKWIDRFGGLMFIGVLLGVFAHGGLRFYSALRNPRVKPETQEVYMYSIYERLWHWLQTAAIVLLLFTGVIIHNPDSFGIFSFNGVVIVHNVLATILAVNAALSLFYHLASGEIQQYLPRPRGFFDQTILQAKFYLQGIFKGEEHPFEKTAKKKLNPLQQITYFGILNVLLPLQGLTGIMIWGVQRWPDLAAKLGGLPFLAPFHTLIAWTFASFIVLHVYLTTTGHTPMAGIKSMIMGWDKVETHVHSQEES</sequence>
<dbReference type="InterPro" id="IPR016174">
    <property type="entry name" value="Di-haem_cyt_TM"/>
</dbReference>
<dbReference type="InterPro" id="IPR000516">
    <property type="entry name" value="Ni-dep_Hydgase_cyt-B"/>
</dbReference>
<dbReference type="InterPro" id="IPR051542">
    <property type="entry name" value="Hydrogenase_cytochrome"/>
</dbReference>
<keyword evidence="3" id="KW-0813">Transport</keyword>
<keyword evidence="7" id="KW-0479">Metal-binding</keyword>
<dbReference type="GO" id="GO:0009055">
    <property type="term" value="F:electron transfer activity"/>
    <property type="evidence" value="ECO:0007669"/>
    <property type="project" value="InterPro"/>
</dbReference>
<proteinExistence type="inferred from homology"/>
<dbReference type="GO" id="GO:0020037">
    <property type="term" value="F:heme binding"/>
    <property type="evidence" value="ECO:0007669"/>
    <property type="project" value="TreeGrafter"/>
</dbReference>
<evidence type="ECO:0000256" key="3">
    <source>
        <dbReference type="ARBA" id="ARBA00022448"/>
    </source>
</evidence>
<dbReference type="PANTHER" id="PTHR30485:SF1">
    <property type="entry name" value="CYTOCHROME YDHU-RELATED"/>
    <property type="match status" value="1"/>
</dbReference>
<feature type="transmembrane region" description="Helical" evidence="12">
    <location>
        <begin position="756"/>
        <end position="774"/>
    </location>
</feature>
<keyword evidence="4" id="KW-1003">Cell membrane</keyword>
<evidence type="ECO:0000256" key="1">
    <source>
        <dbReference type="ARBA" id="ARBA00004651"/>
    </source>
</evidence>
<evidence type="ECO:0000256" key="6">
    <source>
        <dbReference type="ARBA" id="ARBA00022692"/>
    </source>
</evidence>
<comment type="similarity">
    <text evidence="2">Belongs to the HupC/HyaC/HydC family.</text>
</comment>
<feature type="transmembrane region" description="Helical" evidence="12">
    <location>
        <begin position="717"/>
        <end position="736"/>
    </location>
</feature>
<dbReference type="EMBL" id="JACNJN010000027">
    <property type="protein sequence ID" value="MBC8333831.1"/>
    <property type="molecule type" value="Genomic_DNA"/>
</dbReference>
<accession>A0A8J6NFS3</accession>
<evidence type="ECO:0000256" key="10">
    <source>
        <dbReference type="ARBA" id="ARBA00023004"/>
    </source>
</evidence>
<protein>
    <submittedName>
        <fullName evidence="14">Cytochrome b/b6 domain-containing protein</fullName>
    </submittedName>
</protein>
<comment type="caution">
    <text evidence="14">The sequence shown here is derived from an EMBL/GenBank/DDBJ whole genome shotgun (WGS) entry which is preliminary data.</text>
</comment>
<keyword evidence="11 12" id="KW-0472">Membrane</keyword>
<dbReference type="SUPFAM" id="SSF48695">
    <property type="entry name" value="Multiheme cytochromes"/>
    <property type="match status" value="1"/>
</dbReference>
<dbReference type="GO" id="GO:0022904">
    <property type="term" value="P:respiratory electron transport chain"/>
    <property type="evidence" value="ECO:0007669"/>
    <property type="project" value="InterPro"/>
</dbReference>
<evidence type="ECO:0000256" key="9">
    <source>
        <dbReference type="ARBA" id="ARBA00022989"/>
    </source>
</evidence>
<evidence type="ECO:0000256" key="12">
    <source>
        <dbReference type="SAM" id="Phobius"/>
    </source>
</evidence>
<keyword evidence="10" id="KW-0408">Iron</keyword>
<keyword evidence="5" id="KW-0349">Heme</keyword>
<keyword evidence="9 12" id="KW-1133">Transmembrane helix</keyword>
<keyword evidence="6 12" id="KW-0812">Transmembrane</keyword>
<feature type="domain" description="Cytochrome b561 bacterial/Ni-hydrogenase" evidence="13">
    <location>
        <begin position="711"/>
        <end position="901"/>
    </location>
</feature>
<dbReference type="Pfam" id="PF01292">
    <property type="entry name" value="Ni_hydr_CYTB"/>
    <property type="match status" value="1"/>
</dbReference>
<feature type="transmembrane region" description="Helical" evidence="12">
    <location>
        <begin position="825"/>
        <end position="847"/>
    </location>
</feature>
<feature type="transmembrane region" description="Helical" evidence="12">
    <location>
        <begin position="867"/>
        <end position="885"/>
    </location>
</feature>
<dbReference type="SUPFAM" id="SSF81342">
    <property type="entry name" value="Transmembrane di-heme cytochromes"/>
    <property type="match status" value="1"/>
</dbReference>
<dbReference type="Proteomes" id="UP000614469">
    <property type="component" value="Unassembled WGS sequence"/>
</dbReference>
<organism evidence="14 15">
    <name type="scientific">Candidatus Desulfolinea nitratireducens</name>
    <dbReference type="NCBI Taxonomy" id="2841698"/>
    <lineage>
        <taxon>Bacteria</taxon>
        <taxon>Bacillati</taxon>
        <taxon>Chloroflexota</taxon>
        <taxon>Anaerolineae</taxon>
        <taxon>Anaerolineales</taxon>
        <taxon>Anaerolineales incertae sedis</taxon>
        <taxon>Candidatus Desulfolinea</taxon>
    </lineage>
</organism>
<evidence type="ECO:0000256" key="8">
    <source>
        <dbReference type="ARBA" id="ARBA00022982"/>
    </source>
</evidence>
<evidence type="ECO:0000256" key="2">
    <source>
        <dbReference type="ARBA" id="ARBA00008622"/>
    </source>
</evidence>
<evidence type="ECO:0000313" key="15">
    <source>
        <dbReference type="Proteomes" id="UP000614469"/>
    </source>
</evidence>